<protein>
    <recommendedName>
        <fullName evidence="5">Resolvase HTH domain-containing protein</fullName>
    </recommendedName>
</protein>
<accession>I0H2F4</accession>
<dbReference type="AlphaFoldDB" id="I0H2F4"/>
<dbReference type="PATRIC" id="fig|512565.3.peg.1978"/>
<dbReference type="HOGENOM" id="CLU_2406718_0_0_11"/>
<name>I0H2F4_ACTM4</name>
<evidence type="ECO:0000313" key="4">
    <source>
        <dbReference type="Proteomes" id="UP000007882"/>
    </source>
</evidence>
<feature type="region of interest" description="Disordered" evidence="2">
    <location>
        <begin position="1"/>
        <end position="29"/>
    </location>
</feature>
<proteinExistence type="predicted"/>
<dbReference type="EMBL" id="AP012319">
    <property type="protein sequence ID" value="BAL87191.1"/>
    <property type="molecule type" value="Genomic_DNA"/>
</dbReference>
<evidence type="ECO:0000313" key="3">
    <source>
        <dbReference type="EMBL" id="BAL87191.1"/>
    </source>
</evidence>
<evidence type="ECO:0000256" key="2">
    <source>
        <dbReference type="SAM" id="MobiDB-lite"/>
    </source>
</evidence>
<reference evidence="3 4" key="1">
    <citation type="submission" date="2012-02" db="EMBL/GenBank/DDBJ databases">
        <title>Complete genome sequence of Actinoplanes missouriensis 431 (= NBRC 102363).</title>
        <authorList>
            <person name="Ohnishi Y."/>
            <person name="Ishikawa J."/>
            <person name="Sekine M."/>
            <person name="Hosoyama A."/>
            <person name="Harada T."/>
            <person name="Narita H."/>
            <person name="Hata T."/>
            <person name="Konno Y."/>
            <person name="Tutikane K."/>
            <person name="Fujita N."/>
            <person name="Horinouchi S."/>
            <person name="Hayakawa M."/>
        </authorList>
    </citation>
    <scope>NUCLEOTIDE SEQUENCE [LARGE SCALE GENOMIC DNA]</scope>
    <source>
        <strain evidence="4">ATCC 14538 / DSM 43046 / CBS 188.64 / JCM 3121 / NBRC 102363 / NCIMB 12654 / NRRL B-3342 / UNCC 431</strain>
    </source>
</reference>
<feature type="coiled-coil region" evidence="1">
    <location>
        <begin position="31"/>
        <end position="65"/>
    </location>
</feature>
<organism evidence="3 4">
    <name type="scientific">Actinoplanes missouriensis (strain ATCC 14538 / DSM 43046 / CBS 188.64 / JCM 3121 / NBRC 102363 / NCIMB 12654 / NRRL B-3342 / UNCC 431)</name>
    <dbReference type="NCBI Taxonomy" id="512565"/>
    <lineage>
        <taxon>Bacteria</taxon>
        <taxon>Bacillati</taxon>
        <taxon>Actinomycetota</taxon>
        <taxon>Actinomycetes</taxon>
        <taxon>Micromonosporales</taxon>
        <taxon>Micromonosporaceae</taxon>
        <taxon>Actinoplanes</taxon>
    </lineage>
</organism>
<dbReference type="STRING" id="512565.AMIS_19710"/>
<dbReference type="KEGG" id="ams:AMIS_19710"/>
<keyword evidence="1" id="KW-0175">Coiled coil</keyword>
<dbReference type="Proteomes" id="UP000007882">
    <property type="component" value="Chromosome"/>
</dbReference>
<keyword evidence="4" id="KW-1185">Reference proteome</keyword>
<sequence length="92" mass="10785">MNRPRMGQMDTQNRYPRRVARQKWTPPTPEVQQHIEDVVALYQEKQEAERRYKEALAKLTDAAGDAVPIAHIADRLDVERKTVYRHLGRSMT</sequence>
<gene>
    <name evidence="3" type="ordered locus">AMIS_19710</name>
</gene>
<evidence type="ECO:0008006" key="5">
    <source>
        <dbReference type="Google" id="ProtNLM"/>
    </source>
</evidence>
<evidence type="ECO:0000256" key="1">
    <source>
        <dbReference type="SAM" id="Coils"/>
    </source>
</evidence>